<reference evidence="2 3" key="1">
    <citation type="journal article" date="2010" name="J. Bacteriol.">
        <title>Genome sequence of Pantoea ananatis LMG20103, the causative agent of Eucalyptus blight and dieback.</title>
        <authorList>
            <person name="De Maayer P."/>
            <person name="Chan W.Y."/>
            <person name="Venter S.N."/>
            <person name="Toth I.K."/>
            <person name="Birch P.R."/>
            <person name="Joubert F."/>
            <person name="Coutinho T.A."/>
        </authorList>
    </citation>
    <scope>NUCLEOTIDE SEQUENCE [LARGE SCALE GENOMIC DNA]</scope>
    <source>
        <strain evidence="2 3">LMG 20103</strain>
    </source>
</reference>
<keyword evidence="1" id="KW-0472">Membrane</keyword>
<evidence type="ECO:0000256" key="1">
    <source>
        <dbReference type="SAM" id="Phobius"/>
    </source>
</evidence>
<dbReference type="HOGENOM" id="CLU_073333_0_0_6"/>
<name>D4GLZ4_PANAM</name>
<organism evidence="2 3">
    <name type="scientific">Pantoea ananatis (strain LMG 20103)</name>
    <dbReference type="NCBI Taxonomy" id="706191"/>
    <lineage>
        <taxon>Bacteria</taxon>
        <taxon>Pseudomonadati</taxon>
        <taxon>Pseudomonadota</taxon>
        <taxon>Gammaproteobacteria</taxon>
        <taxon>Enterobacterales</taxon>
        <taxon>Erwiniaceae</taxon>
        <taxon>Pantoea</taxon>
    </lineage>
</organism>
<dbReference type="AlphaFoldDB" id="D4GLZ4"/>
<dbReference type="eggNOG" id="COG3619">
    <property type="taxonomic scope" value="Bacteria"/>
</dbReference>
<dbReference type="InterPro" id="IPR010699">
    <property type="entry name" value="DUF1275"/>
</dbReference>
<dbReference type="PANTHER" id="PTHR37314">
    <property type="entry name" value="SLR0142 PROTEIN"/>
    <property type="match status" value="1"/>
</dbReference>
<feature type="transmembrane region" description="Helical" evidence="1">
    <location>
        <begin position="102"/>
        <end position="119"/>
    </location>
</feature>
<feature type="transmembrane region" description="Helical" evidence="1">
    <location>
        <begin position="220"/>
        <end position="239"/>
    </location>
</feature>
<dbReference type="Proteomes" id="UP000001702">
    <property type="component" value="Chromosome"/>
</dbReference>
<evidence type="ECO:0000313" key="3">
    <source>
        <dbReference type="Proteomes" id="UP000001702"/>
    </source>
</evidence>
<feature type="transmembrane region" description="Helical" evidence="1">
    <location>
        <begin position="66"/>
        <end position="90"/>
    </location>
</feature>
<gene>
    <name evidence="2" type="ordered locus">PANA_1097</name>
</gene>
<dbReference type="EMBL" id="CP001875">
    <property type="protein sequence ID" value="ADD76264.1"/>
    <property type="molecule type" value="Genomic_DNA"/>
</dbReference>
<accession>D4GLZ4</accession>
<dbReference type="KEGG" id="pam:PANA_1097"/>
<evidence type="ECO:0000313" key="2">
    <source>
        <dbReference type="EMBL" id="ADD76264.1"/>
    </source>
</evidence>
<feature type="transmembrane region" description="Helical" evidence="1">
    <location>
        <begin position="196"/>
        <end position="214"/>
    </location>
</feature>
<feature type="transmembrane region" description="Helical" evidence="1">
    <location>
        <begin position="24"/>
        <end position="46"/>
    </location>
</feature>
<feature type="transmembrane region" description="Helical" evidence="1">
    <location>
        <begin position="125"/>
        <end position="147"/>
    </location>
</feature>
<keyword evidence="3" id="KW-1185">Reference proteome</keyword>
<keyword evidence="1" id="KW-1133">Transmembrane helix</keyword>
<dbReference type="STRING" id="706191.PANA_1097"/>
<evidence type="ECO:0008006" key="4">
    <source>
        <dbReference type="Google" id="ProtNLM"/>
    </source>
</evidence>
<protein>
    <recommendedName>
        <fullName evidence="4">DUF1275 domain-containing protein</fullName>
    </recommendedName>
</protein>
<keyword evidence="1" id="KW-0812">Transmembrane</keyword>
<dbReference type="Pfam" id="PF06912">
    <property type="entry name" value="DUF1275"/>
    <property type="match status" value="1"/>
</dbReference>
<proteinExistence type="predicted"/>
<dbReference type="PANTHER" id="PTHR37314:SF4">
    <property type="entry name" value="UPF0700 TRANSMEMBRANE PROTEIN YOAK"/>
    <property type="match status" value="1"/>
</dbReference>
<sequence>MSCRVDLMLISTETERTYIADSRLACTLAAVAGALNTAAFEIVGFFSANMTGNVSSLSDFLAKAKFHNGLFFLFIVCMFIVGALFSTLIINAGRRRKIRTIYAVNIFIEGIALVALGVIEARYPIAASGVVLILSLSFLMGLQNAVVTRISNARVRTTHVSGTSTDIGIELAMLFDVLRRKESPKDAPLYLERLRLHTYTILAFLVGGVAGIWLWHLLNYYFLVLIGLGLMGMALVAMLKPQPADVAR</sequence>